<reference evidence="1 2" key="1">
    <citation type="journal article" date="2021" name="Commun. Biol.">
        <title>The genome of Shorea leprosula (Dipterocarpaceae) highlights the ecological relevance of drought in aseasonal tropical rainforests.</title>
        <authorList>
            <person name="Ng K.K.S."/>
            <person name="Kobayashi M.J."/>
            <person name="Fawcett J.A."/>
            <person name="Hatakeyama M."/>
            <person name="Paape T."/>
            <person name="Ng C.H."/>
            <person name="Ang C.C."/>
            <person name="Tnah L.H."/>
            <person name="Lee C.T."/>
            <person name="Nishiyama T."/>
            <person name="Sese J."/>
            <person name="O'Brien M.J."/>
            <person name="Copetti D."/>
            <person name="Mohd Noor M.I."/>
            <person name="Ong R.C."/>
            <person name="Putra M."/>
            <person name="Sireger I.Z."/>
            <person name="Indrioko S."/>
            <person name="Kosugi Y."/>
            <person name="Izuno A."/>
            <person name="Isagi Y."/>
            <person name="Lee S.L."/>
            <person name="Shimizu K.K."/>
        </authorList>
    </citation>
    <scope>NUCLEOTIDE SEQUENCE [LARGE SCALE GENOMIC DNA]</scope>
    <source>
        <strain evidence="1">214</strain>
    </source>
</reference>
<evidence type="ECO:0000313" key="1">
    <source>
        <dbReference type="EMBL" id="GKU91138.1"/>
    </source>
</evidence>
<organism evidence="1 2">
    <name type="scientific">Rubroshorea leprosula</name>
    <dbReference type="NCBI Taxonomy" id="152421"/>
    <lineage>
        <taxon>Eukaryota</taxon>
        <taxon>Viridiplantae</taxon>
        <taxon>Streptophyta</taxon>
        <taxon>Embryophyta</taxon>
        <taxon>Tracheophyta</taxon>
        <taxon>Spermatophyta</taxon>
        <taxon>Magnoliopsida</taxon>
        <taxon>eudicotyledons</taxon>
        <taxon>Gunneridae</taxon>
        <taxon>Pentapetalae</taxon>
        <taxon>rosids</taxon>
        <taxon>malvids</taxon>
        <taxon>Malvales</taxon>
        <taxon>Dipterocarpaceae</taxon>
        <taxon>Rubroshorea</taxon>
    </lineage>
</organism>
<dbReference type="Proteomes" id="UP001054252">
    <property type="component" value="Unassembled WGS sequence"/>
</dbReference>
<comment type="caution">
    <text evidence="1">The sequence shown here is derived from an EMBL/GenBank/DDBJ whole genome shotgun (WGS) entry which is preliminary data.</text>
</comment>
<proteinExistence type="predicted"/>
<dbReference type="AlphaFoldDB" id="A0AAV5HZK0"/>
<evidence type="ECO:0000313" key="2">
    <source>
        <dbReference type="Proteomes" id="UP001054252"/>
    </source>
</evidence>
<sequence>MSKKAGQESGGRYSAVLFDIDGVLCNSEEPLRMAAVFCGCNSPKWGVQVTVETLCLPWEWEKCCYLLPVAFKNHMV</sequence>
<name>A0AAV5HZK0_9ROSI</name>
<protein>
    <submittedName>
        <fullName evidence="1">Uncharacterized protein</fullName>
    </submittedName>
</protein>
<gene>
    <name evidence="1" type="ORF">SLEP1_g5053</name>
</gene>
<accession>A0AAV5HZK0</accession>
<dbReference type="EMBL" id="BPVZ01000005">
    <property type="protein sequence ID" value="GKU91138.1"/>
    <property type="molecule type" value="Genomic_DNA"/>
</dbReference>
<keyword evidence="2" id="KW-1185">Reference proteome</keyword>